<evidence type="ECO:0000313" key="27">
    <source>
        <dbReference type="Proteomes" id="UP000095455"/>
    </source>
</evidence>
<dbReference type="OMA" id="MSVMFIP"/>
<evidence type="ECO:0000256" key="5">
    <source>
        <dbReference type="ARBA" id="ARBA00023136"/>
    </source>
</evidence>
<dbReference type="Proteomes" id="UP000441609">
    <property type="component" value="Unassembled WGS sequence"/>
</dbReference>
<evidence type="ECO:0000313" key="28">
    <source>
        <dbReference type="Proteomes" id="UP000095591"/>
    </source>
</evidence>
<dbReference type="Proteomes" id="UP000450599">
    <property type="component" value="Unassembled WGS sequence"/>
</dbReference>
<reference evidence="22 30" key="5">
    <citation type="submission" date="2018-09" db="EMBL/GenBank/DDBJ databases">
        <title>Murine metabolic-syndrome-specific gut microbial biobank.</title>
        <authorList>
            <person name="Liu C."/>
        </authorList>
    </citation>
    <scope>NUCLEOTIDE SEQUENCE [LARGE SCALE GENOMIC DNA]</scope>
    <source>
        <strain evidence="22 30">8-P5</strain>
    </source>
</reference>
<dbReference type="EMBL" id="NFJX01000005">
    <property type="protein sequence ID" value="OUP20036.1"/>
    <property type="molecule type" value="Genomic_DNA"/>
</dbReference>
<dbReference type="EMBL" id="QSJN01000005">
    <property type="protein sequence ID" value="RHD75016.1"/>
    <property type="molecule type" value="Genomic_DNA"/>
</dbReference>
<evidence type="ECO:0000313" key="34">
    <source>
        <dbReference type="Proteomes" id="UP000432516"/>
    </source>
</evidence>
<evidence type="ECO:0000313" key="22">
    <source>
        <dbReference type="EMBL" id="RLT72407.1"/>
    </source>
</evidence>
<evidence type="ECO:0000313" key="11">
    <source>
        <dbReference type="EMBL" id="MDB9004706.1"/>
    </source>
</evidence>
<dbReference type="Proteomes" id="UP000284660">
    <property type="component" value="Unassembled WGS sequence"/>
</dbReference>
<evidence type="ECO:0000313" key="29">
    <source>
        <dbReference type="Proteomes" id="UP000195950"/>
    </source>
</evidence>
<dbReference type="EMBL" id="CP120353">
    <property type="protein sequence ID" value="WET62979.1"/>
    <property type="molecule type" value="Genomic_DNA"/>
</dbReference>
<evidence type="ECO:0000313" key="7">
    <source>
        <dbReference type="EMBL" id="CUN04951.1"/>
    </source>
</evidence>
<keyword evidence="5 6" id="KW-0472">Membrane</keyword>
<evidence type="ECO:0000313" key="40">
    <source>
        <dbReference type="Proteomes" id="UP000471216"/>
    </source>
</evidence>
<evidence type="ECO:0000313" key="12">
    <source>
        <dbReference type="EMBL" id="MDB9138183.1"/>
    </source>
</evidence>
<gene>
    <name evidence="7" type="primary">lrgA</name>
    <name evidence="20" type="ORF">B5F32_07595</name>
    <name evidence="22" type="ORF">D7V78_16100</name>
    <name evidence="21" type="ORF">DW782_10090</name>
    <name evidence="23" type="ORF">E5342_03435</name>
    <name evidence="8" type="ORF">ERS852380_01403</name>
    <name evidence="7" type="ORF">ERS852429_01706</name>
    <name evidence="9" type="ORF">ERS852560_01123</name>
    <name evidence="24" type="ORF">FSA05_13755</name>
    <name evidence="16" type="ORF">GKD54_09425</name>
    <name evidence="14" type="ORF">GKD58_10175</name>
    <name evidence="13" type="ORF">GKD59_06010</name>
    <name evidence="17" type="ORF">GKD66_10185</name>
    <name evidence="15" type="ORF">GKD67_06725</name>
    <name evidence="18" type="ORF">GKD68_07375</name>
    <name evidence="19" type="ORF">GKD70_04535</name>
    <name evidence="10" type="ORF">LI194_05115</name>
    <name evidence="25" type="ORF">P2T59_14870</name>
    <name evidence="11" type="ORF">PN599_06810</name>
    <name evidence="12" type="ORF">PN612_06605</name>
</gene>
<dbReference type="EMBL" id="WKNE01000004">
    <property type="protein sequence ID" value="MRZ54573.1"/>
    <property type="molecule type" value="Genomic_DNA"/>
</dbReference>
<evidence type="ECO:0000313" key="39">
    <source>
        <dbReference type="Proteomes" id="UP000463337"/>
    </source>
</evidence>
<dbReference type="Proteomes" id="UP000095332">
    <property type="component" value="Unassembled WGS sequence"/>
</dbReference>
<evidence type="ECO:0000313" key="17">
    <source>
        <dbReference type="EMBL" id="MRZ50581.1"/>
    </source>
</evidence>
<reference evidence="25" key="11">
    <citation type="submission" date="2023-03" db="EMBL/GenBank/DDBJ databases">
        <title>Parabacteroides distasonis, a bacteria resistant against UC.</title>
        <authorList>
            <person name="Dai W."/>
        </authorList>
    </citation>
    <scope>NUCLEOTIDE SEQUENCE</scope>
    <source>
        <strain evidence="25">F1-28</strain>
    </source>
</reference>
<evidence type="ECO:0000313" key="15">
    <source>
        <dbReference type="EMBL" id="MRY92922.1"/>
    </source>
</evidence>
<evidence type="ECO:0000313" key="19">
    <source>
        <dbReference type="EMBL" id="MSB72563.1"/>
    </source>
</evidence>
<evidence type="ECO:0000256" key="3">
    <source>
        <dbReference type="ARBA" id="ARBA00022692"/>
    </source>
</evidence>
<protein>
    <submittedName>
        <fullName evidence="7">Antiholin-like protein LrgA</fullName>
    </submittedName>
    <submittedName>
        <fullName evidence="23">CidA/LrgA family protein</fullName>
    </submittedName>
</protein>
<evidence type="ECO:0000313" key="8">
    <source>
        <dbReference type="EMBL" id="CUO00590.1"/>
    </source>
</evidence>
<sequence>MLTEAFYILFFYFTGEFISYFIDGFIPGSVIGMVLLFLALAFKKVKPEKVKRLSTVLTQNMGLFFVPAGVGLMNSFGIISEYWAVLLIASVVSTILVIASVALVQQKLEKGK</sequence>
<dbReference type="Proteomes" id="UP000095591">
    <property type="component" value="Unassembled WGS sequence"/>
</dbReference>
<evidence type="ECO:0000256" key="4">
    <source>
        <dbReference type="ARBA" id="ARBA00022989"/>
    </source>
</evidence>
<evidence type="ECO:0000313" key="16">
    <source>
        <dbReference type="EMBL" id="MRZ06436.1"/>
    </source>
</evidence>
<evidence type="ECO:0000313" key="18">
    <source>
        <dbReference type="EMBL" id="MRZ54573.1"/>
    </source>
</evidence>
<dbReference type="Proteomes" id="UP001211522">
    <property type="component" value="Unassembled WGS sequence"/>
</dbReference>
<evidence type="ECO:0000313" key="37">
    <source>
        <dbReference type="Proteomes" id="UP000450599"/>
    </source>
</evidence>
<reference evidence="21 31" key="4">
    <citation type="submission" date="2018-08" db="EMBL/GenBank/DDBJ databases">
        <title>A genome reference for cultivated species of the human gut microbiota.</title>
        <authorList>
            <person name="Zou Y."/>
            <person name="Xue W."/>
            <person name="Luo G."/>
        </authorList>
    </citation>
    <scope>NUCLEOTIDE SEQUENCE [LARGE SCALE GENOMIC DNA]</scope>
    <source>
        <strain evidence="21 31">AM30-4</strain>
    </source>
</reference>
<evidence type="ECO:0000313" key="26">
    <source>
        <dbReference type="Proteomes" id="UP000095332"/>
    </source>
</evidence>
<dbReference type="Proteomes" id="UP000315827">
    <property type="component" value="Unassembled WGS sequence"/>
</dbReference>
<reference evidence="24 33" key="8">
    <citation type="submission" date="2019-07" db="EMBL/GenBank/DDBJ databases">
        <title>Genome sequencing of Parabacteroides distasonis iSURF_7.</title>
        <authorList>
            <person name="Degefu H.N."/>
            <person name="Ruoff K.L."/>
            <person name="Price C.E."/>
            <person name="Valls R.A."/>
            <person name="O'Toole G.A."/>
        </authorList>
    </citation>
    <scope>NUCLEOTIDE SEQUENCE [LARGE SCALE GENOMIC DNA]</scope>
    <source>
        <strain evidence="24 33">CFPLTA003_1B</strain>
    </source>
</reference>
<dbReference type="Proteomes" id="UP000461276">
    <property type="component" value="Unassembled WGS sequence"/>
</dbReference>
<dbReference type="Proteomes" id="UP000432516">
    <property type="component" value="Unassembled WGS sequence"/>
</dbReference>
<dbReference type="Proteomes" id="UP000278164">
    <property type="component" value="Unassembled WGS sequence"/>
</dbReference>
<evidence type="ECO:0000313" key="21">
    <source>
        <dbReference type="EMBL" id="RHD75016.1"/>
    </source>
</evidence>
<evidence type="ECO:0000256" key="1">
    <source>
        <dbReference type="ARBA" id="ARBA00004651"/>
    </source>
</evidence>
<feature type="transmembrane region" description="Helical" evidence="6">
    <location>
        <begin position="20"/>
        <end position="42"/>
    </location>
</feature>
<reference evidence="23 32" key="7">
    <citation type="submission" date="2019-04" db="EMBL/GenBank/DDBJ databases">
        <title>Microbes associate with the intestines of laboratory mice.</title>
        <authorList>
            <person name="Navarre W."/>
            <person name="Wong E."/>
            <person name="Huang K."/>
            <person name="Tropini C."/>
            <person name="Ng K."/>
            <person name="Yu B."/>
        </authorList>
    </citation>
    <scope>NUCLEOTIDE SEQUENCE [LARGE SCALE GENOMIC DNA]</scope>
    <source>
        <strain evidence="23 32">NM39_I3</strain>
    </source>
</reference>
<dbReference type="EMBL" id="WKMY01000003">
    <property type="protein sequence ID" value="MRY92922.1"/>
    <property type="molecule type" value="Genomic_DNA"/>
</dbReference>
<dbReference type="Proteomes" id="UP000441358">
    <property type="component" value="Unassembled WGS sequence"/>
</dbReference>
<dbReference type="EMBL" id="CYYK01000004">
    <property type="protein sequence ID" value="CUO00590.1"/>
    <property type="molecule type" value="Genomic_DNA"/>
</dbReference>
<dbReference type="PANTHER" id="PTHR33931:SF2">
    <property type="entry name" value="HOLIN-LIKE PROTEIN CIDA"/>
    <property type="match status" value="1"/>
</dbReference>
<dbReference type="Pfam" id="PF03788">
    <property type="entry name" value="LrgA"/>
    <property type="match status" value="1"/>
</dbReference>
<evidence type="ECO:0000313" key="20">
    <source>
        <dbReference type="EMBL" id="OUP20036.1"/>
    </source>
</evidence>
<evidence type="ECO:0000313" key="23">
    <source>
        <dbReference type="EMBL" id="TGY61557.1"/>
    </source>
</evidence>
<evidence type="ECO:0000313" key="33">
    <source>
        <dbReference type="Proteomes" id="UP000315827"/>
    </source>
</evidence>
<reference evidence="34 35" key="6">
    <citation type="journal article" date="2019" name="Nat. Med.">
        <title>A library of human gut bacterial isolates paired with longitudinal multiomics data enables mechanistic microbiome research.</title>
        <authorList>
            <person name="Poyet M."/>
            <person name="Groussin M."/>
            <person name="Gibbons S.M."/>
            <person name="Avila-Pacheco J."/>
            <person name="Jiang X."/>
            <person name="Kearney S.M."/>
            <person name="Perrotta A.R."/>
            <person name="Berdy B."/>
            <person name="Zhao S."/>
            <person name="Lieberman T.D."/>
            <person name="Swanson P.K."/>
            <person name="Smith M."/>
            <person name="Roesemann S."/>
            <person name="Alexander J.E."/>
            <person name="Rich S.A."/>
            <person name="Livny J."/>
            <person name="Vlamakis H."/>
            <person name="Clish C."/>
            <person name="Bullock K."/>
            <person name="Deik A."/>
            <person name="Scott J."/>
            <person name="Pierce K.A."/>
            <person name="Xavier R.J."/>
            <person name="Alm E.J."/>
        </authorList>
    </citation>
    <scope>NUCLEOTIDE SEQUENCE [LARGE SCALE GENOMIC DNA]</scope>
    <source>
        <strain evidence="16 40">BIOML-A10</strain>
        <strain evidence="14 37">BIOML-A11</strain>
        <strain evidence="18 34">BIOML-A2</strain>
        <strain evidence="19 36">BIOML-A20</strain>
        <strain evidence="17 35">BIOML-A32</strain>
        <strain evidence="13 39">BIOML-A41</strain>
        <strain evidence="15 38">BIOML-A9</strain>
    </source>
</reference>
<dbReference type="AlphaFoldDB" id="A0A174BLI9"/>
<keyword evidence="2" id="KW-1003">Cell membrane</keyword>
<dbReference type="GO" id="GO:0005886">
    <property type="term" value="C:plasma membrane"/>
    <property type="evidence" value="ECO:0007669"/>
    <property type="project" value="UniProtKB-SubCell"/>
</dbReference>
<dbReference type="Proteomes" id="UP000463337">
    <property type="component" value="Unassembled WGS sequence"/>
</dbReference>
<dbReference type="EMBL" id="JAQMPJ010000004">
    <property type="protein sequence ID" value="MDB9004706.1"/>
    <property type="molecule type" value="Genomic_DNA"/>
</dbReference>
<evidence type="ECO:0000313" key="35">
    <source>
        <dbReference type="Proteomes" id="UP000441358"/>
    </source>
</evidence>
<evidence type="ECO:0000313" key="31">
    <source>
        <dbReference type="Proteomes" id="UP000284660"/>
    </source>
</evidence>
<comment type="subcellular location">
    <subcellularLocation>
        <location evidence="1">Cell membrane</location>
        <topology evidence="1">Multi-pass membrane protein</topology>
    </subcellularLocation>
</comment>
<dbReference type="PANTHER" id="PTHR33931">
    <property type="entry name" value="HOLIN-LIKE PROTEIN CIDA-RELATED"/>
    <property type="match status" value="1"/>
</dbReference>
<reference evidence="26 27" key="1">
    <citation type="submission" date="2015-09" db="EMBL/GenBank/DDBJ databases">
        <authorList>
            <consortium name="Pathogen Informatics"/>
        </authorList>
    </citation>
    <scope>NUCLEOTIDE SEQUENCE [LARGE SCALE GENOMIC DNA]</scope>
    <source>
        <strain evidence="8 27">2789STDY5608822</strain>
        <strain evidence="7 28">2789STDY5608872</strain>
        <strain evidence="9 26">2789STDY5834948</strain>
    </source>
</reference>
<keyword evidence="3 6" id="KW-0812">Transmembrane</keyword>
<dbReference type="EMBL" id="JAQMPX010000044">
    <property type="protein sequence ID" value="MDB9138183.1"/>
    <property type="molecule type" value="Genomic_DNA"/>
</dbReference>
<dbReference type="RefSeq" id="WP_005861203.1">
    <property type="nucleotide sequence ID" value="NZ_AP019729.1"/>
</dbReference>
<dbReference type="InterPro" id="IPR005538">
    <property type="entry name" value="LrgA/CidA"/>
</dbReference>
<feature type="transmembrane region" description="Helical" evidence="6">
    <location>
        <begin position="54"/>
        <end position="76"/>
    </location>
</feature>
<organism evidence="23 32">
    <name type="scientific">Parabacteroides distasonis</name>
    <dbReference type="NCBI Taxonomy" id="823"/>
    <lineage>
        <taxon>Bacteria</taxon>
        <taxon>Pseudomonadati</taxon>
        <taxon>Bacteroidota</taxon>
        <taxon>Bacteroidia</taxon>
        <taxon>Bacteroidales</taxon>
        <taxon>Tannerellaceae</taxon>
        <taxon>Parabacteroides</taxon>
    </lineage>
</organism>
<evidence type="ECO:0000313" key="13">
    <source>
        <dbReference type="EMBL" id="MRY57472.1"/>
    </source>
</evidence>
<dbReference type="EMBL" id="WKMO01000003">
    <property type="protein sequence ID" value="MSB72563.1"/>
    <property type="molecule type" value="Genomic_DNA"/>
</dbReference>
<dbReference type="EMBL" id="JAJCNI010000004">
    <property type="protein sequence ID" value="MCB6517177.1"/>
    <property type="molecule type" value="Genomic_DNA"/>
</dbReference>
<keyword evidence="4 6" id="KW-1133">Transmembrane helix</keyword>
<reference evidence="29" key="2">
    <citation type="submission" date="2017-04" db="EMBL/GenBank/DDBJ databases">
        <title>Function of individual gut microbiota members based on whole genome sequencing of pure cultures obtained from chicken caecum.</title>
        <authorList>
            <person name="Medvecky M."/>
            <person name="Cejkova D."/>
            <person name="Polansky O."/>
            <person name="Karasova D."/>
            <person name="Kubasova T."/>
            <person name="Cizek A."/>
            <person name="Rychlik I."/>
        </authorList>
    </citation>
    <scope>NUCLEOTIDE SEQUENCE [LARGE SCALE GENOMIC DNA]</scope>
    <source>
        <strain evidence="29">An199</strain>
    </source>
</reference>
<dbReference type="OrthoDB" id="3176438at2"/>
<dbReference type="EMBL" id="WKMW01000008">
    <property type="protein sequence ID" value="MRY84616.1"/>
    <property type="molecule type" value="Genomic_DNA"/>
</dbReference>
<feature type="transmembrane region" description="Helical" evidence="6">
    <location>
        <begin position="82"/>
        <end position="104"/>
    </location>
</feature>
<dbReference type="EMBL" id="WKMC01000006">
    <property type="protein sequence ID" value="MRZ50581.1"/>
    <property type="molecule type" value="Genomic_DNA"/>
</dbReference>
<name>A0A174BLI9_PARDI</name>
<evidence type="ECO:0000313" key="25">
    <source>
        <dbReference type="EMBL" id="WET62979.1"/>
    </source>
</evidence>
<evidence type="ECO:0000313" key="14">
    <source>
        <dbReference type="EMBL" id="MRY84616.1"/>
    </source>
</evidence>
<dbReference type="Proteomes" id="UP000195950">
    <property type="component" value="Unassembled WGS sequence"/>
</dbReference>
<evidence type="ECO:0000256" key="2">
    <source>
        <dbReference type="ARBA" id="ARBA00022475"/>
    </source>
</evidence>
<accession>A0A174BLI9</accession>
<evidence type="ECO:0000313" key="30">
    <source>
        <dbReference type="Proteomes" id="UP000278164"/>
    </source>
</evidence>
<reference evidence="20" key="3">
    <citation type="journal article" date="2018" name="BMC Genomics">
        <title>Whole genome sequencing and function prediction of 133 gut anaerobes isolated from chicken caecum in pure cultures.</title>
        <authorList>
            <person name="Medvecky M."/>
            <person name="Cejkova D."/>
            <person name="Polansky O."/>
            <person name="Karasova D."/>
            <person name="Kubasova T."/>
            <person name="Cizek A."/>
            <person name="Rychlik I."/>
        </authorList>
    </citation>
    <scope>NUCLEOTIDE SEQUENCE</scope>
    <source>
        <strain evidence="20">An199</strain>
    </source>
</reference>
<reference evidence="10" key="9">
    <citation type="submission" date="2021-10" db="EMBL/GenBank/DDBJ databases">
        <title>Collection of gut derived symbiotic bacterial strains cultured from healthy donors.</title>
        <authorList>
            <person name="Lin H."/>
            <person name="Littmann E."/>
            <person name="Kohout C."/>
            <person name="Pamer E.G."/>
        </authorList>
    </citation>
    <scope>NUCLEOTIDE SEQUENCE</scope>
    <source>
        <strain evidence="10">DFI.2.94</strain>
    </source>
</reference>
<evidence type="ECO:0000313" key="10">
    <source>
        <dbReference type="EMBL" id="MCB6517177.1"/>
    </source>
</evidence>
<evidence type="ECO:0000313" key="36">
    <source>
        <dbReference type="Proteomes" id="UP000441609"/>
    </source>
</evidence>
<dbReference type="EMBL" id="WKLT01000004">
    <property type="protein sequence ID" value="MRY57472.1"/>
    <property type="molecule type" value="Genomic_DNA"/>
</dbReference>
<dbReference type="Proteomes" id="UP001221009">
    <property type="component" value="Chromosome"/>
</dbReference>
<evidence type="ECO:0000313" key="24">
    <source>
        <dbReference type="EMBL" id="TWV60737.1"/>
    </source>
</evidence>
<dbReference type="EMBL" id="WKMX01000008">
    <property type="protein sequence ID" value="MRZ06436.1"/>
    <property type="molecule type" value="Genomic_DNA"/>
</dbReference>
<dbReference type="GeneID" id="93522590"/>
<dbReference type="Proteomes" id="UP001210126">
    <property type="component" value="Unassembled WGS sequence"/>
</dbReference>
<dbReference type="EMBL" id="RAYI01000043">
    <property type="protein sequence ID" value="RLT72407.1"/>
    <property type="molecule type" value="Genomic_DNA"/>
</dbReference>
<evidence type="ECO:0000313" key="32">
    <source>
        <dbReference type="Proteomes" id="UP000310032"/>
    </source>
</evidence>
<reference evidence="11" key="10">
    <citation type="submission" date="2023-01" db="EMBL/GenBank/DDBJ databases">
        <title>Human gut microbiome strain richness.</title>
        <authorList>
            <person name="Chen-Liaw A."/>
        </authorList>
    </citation>
    <scope>NUCLEOTIDE SEQUENCE</scope>
    <source>
        <strain evidence="12">D35st1_E5_D35t1_190705</strain>
        <strain evidence="11">RTP21484st1_E5_RTP21484_190118</strain>
    </source>
</reference>
<dbReference type="Proteomes" id="UP001198806">
    <property type="component" value="Unassembled WGS sequence"/>
</dbReference>
<dbReference type="EMBL" id="SRYM01000006">
    <property type="protein sequence ID" value="TGY61557.1"/>
    <property type="molecule type" value="Genomic_DNA"/>
</dbReference>
<evidence type="ECO:0000256" key="6">
    <source>
        <dbReference type="SAM" id="Phobius"/>
    </source>
</evidence>
<dbReference type="EMBL" id="VOHW01000008">
    <property type="protein sequence ID" value="TWV60737.1"/>
    <property type="molecule type" value="Genomic_DNA"/>
</dbReference>
<evidence type="ECO:0000313" key="9">
    <source>
        <dbReference type="EMBL" id="CUP97780.1"/>
    </source>
</evidence>
<dbReference type="EMBL" id="CYXP01000003">
    <property type="protein sequence ID" value="CUN04951.1"/>
    <property type="molecule type" value="Genomic_DNA"/>
</dbReference>
<dbReference type="EMBL" id="CZBM01000003">
    <property type="protein sequence ID" value="CUP97780.1"/>
    <property type="molecule type" value="Genomic_DNA"/>
</dbReference>
<proteinExistence type="predicted"/>
<dbReference type="Proteomes" id="UP000310032">
    <property type="component" value="Unassembled WGS sequence"/>
</dbReference>
<dbReference type="Proteomes" id="UP000095455">
    <property type="component" value="Unassembled WGS sequence"/>
</dbReference>
<dbReference type="Proteomes" id="UP000471216">
    <property type="component" value="Unassembled WGS sequence"/>
</dbReference>
<evidence type="ECO:0000313" key="38">
    <source>
        <dbReference type="Proteomes" id="UP000461276"/>
    </source>
</evidence>